<reference evidence="3" key="1">
    <citation type="submission" date="2017-10" db="EMBL/GenBank/DDBJ databases">
        <title>Rapid genome shrinkage in a self-fertile nematode reveals novel sperm competition proteins.</title>
        <authorList>
            <person name="Yin D."/>
            <person name="Schwarz E.M."/>
            <person name="Thomas C.G."/>
            <person name="Felde R.L."/>
            <person name="Korf I.F."/>
            <person name="Cutter A.D."/>
            <person name="Schartner C.M."/>
            <person name="Ralston E.J."/>
            <person name="Meyer B.J."/>
            <person name="Haag E.S."/>
        </authorList>
    </citation>
    <scope>NUCLEOTIDE SEQUENCE [LARGE SCALE GENOMIC DNA]</scope>
    <source>
        <strain evidence="3">JU1422</strain>
    </source>
</reference>
<protein>
    <submittedName>
        <fullName evidence="2">Uncharacterized protein</fullName>
    </submittedName>
</protein>
<feature type="compositionally biased region" description="Basic and acidic residues" evidence="1">
    <location>
        <begin position="542"/>
        <end position="551"/>
    </location>
</feature>
<feature type="compositionally biased region" description="Polar residues" evidence="1">
    <location>
        <begin position="467"/>
        <end position="476"/>
    </location>
</feature>
<gene>
    <name evidence="2" type="primary">Cnig_chr_I.g2806</name>
    <name evidence="2" type="ORF">B9Z55_002806</name>
</gene>
<evidence type="ECO:0000313" key="3">
    <source>
        <dbReference type="Proteomes" id="UP000230233"/>
    </source>
</evidence>
<feature type="compositionally biased region" description="Acidic residues" evidence="1">
    <location>
        <begin position="1012"/>
        <end position="1041"/>
    </location>
</feature>
<evidence type="ECO:0000256" key="1">
    <source>
        <dbReference type="SAM" id="MobiDB-lite"/>
    </source>
</evidence>
<feature type="compositionally biased region" description="Pro residues" evidence="1">
    <location>
        <begin position="457"/>
        <end position="466"/>
    </location>
</feature>
<dbReference type="Proteomes" id="UP000230233">
    <property type="component" value="Chromosome I"/>
</dbReference>
<feature type="region of interest" description="Disordered" evidence="1">
    <location>
        <begin position="538"/>
        <end position="566"/>
    </location>
</feature>
<dbReference type="STRING" id="1611254.A0A2G5VM68"/>
<feature type="region of interest" description="Disordered" evidence="1">
    <location>
        <begin position="582"/>
        <end position="605"/>
    </location>
</feature>
<feature type="region of interest" description="Disordered" evidence="1">
    <location>
        <begin position="649"/>
        <end position="677"/>
    </location>
</feature>
<feature type="region of interest" description="Disordered" evidence="1">
    <location>
        <begin position="1"/>
        <end position="185"/>
    </location>
</feature>
<dbReference type="OrthoDB" id="5877919at2759"/>
<feature type="region of interest" description="Disordered" evidence="1">
    <location>
        <begin position="1002"/>
        <end position="1060"/>
    </location>
</feature>
<feature type="region of interest" description="Disordered" evidence="1">
    <location>
        <begin position="395"/>
        <end position="419"/>
    </location>
</feature>
<dbReference type="EMBL" id="PDUG01000001">
    <property type="protein sequence ID" value="PIC52878.1"/>
    <property type="molecule type" value="Genomic_DNA"/>
</dbReference>
<feature type="region of interest" description="Disordered" evidence="1">
    <location>
        <begin position="237"/>
        <end position="321"/>
    </location>
</feature>
<feature type="compositionally biased region" description="Basic and acidic residues" evidence="1">
    <location>
        <begin position="81"/>
        <end position="95"/>
    </location>
</feature>
<feature type="region of interest" description="Disordered" evidence="1">
    <location>
        <begin position="457"/>
        <end position="476"/>
    </location>
</feature>
<proteinExistence type="predicted"/>
<dbReference type="AlphaFoldDB" id="A0A2G5VM68"/>
<feature type="compositionally biased region" description="Acidic residues" evidence="1">
    <location>
        <begin position="666"/>
        <end position="676"/>
    </location>
</feature>
<feature type="compositionally biased region" description="Acidic residues" evidence="1">
    <location>
        <begin position="1051"/>
        <end position="1060"/>
    </location>
</feature>
<comment type="caution">
    <text evidence="2">The sequence shown here is derived from an EMBL/GenBank/DDBJ whole genome shotgun (WGS) entry which is preliminary data.</text>
</comment>
<evidence type="ECO:0000313" key="2">
    <source>
        <dbReference type="EMBL" id="PIC52878.1"/>
    </source>
</evidence>
<feature type="compositionally biased region" description="Polar residues" evidence="1">
    <location>
        <begin position="166"/>
        <end position="177"/>
    </location>
</feature>
<sequence>MQIFSRKMTPETEDDARKSTRVRKKRSFGDDFVDPTSPDYAPKSAIPKRKKELTPRQEPEASSSSSSSSAENNIHKILANYDKEMGRSVESDGNRRSGRVVRPSAKMAMVEQDGQMSAMKGGAGDQNESNHKNSKKPELTMSGLKEILNRFPVTDAPTEPAPLRVSYSSKGLAQSLTPEEDKKLEEEAQALCAKIRDANAMKILANRASGKQITGERRAAHDAELMLYATKVKNSKFSGAAPLSGSTSSASTPPPPEPRKNPARATRQSIKFYEGFDEVRPFEKRAEAGQDSPIEPKSEEPAVQEPSISNQRLPENAQIRAPIVAKPKVPAVRKPYIVNQPFAQNPPIRRPVQIPTHLRPVEPAAAPESMDPAPVNREPSPLKIVKLECDEEPAEIKPELFSPTPRAASEESDYQGPPSLSPAVQIPRNNQTIAHAPLHPKKPLVKMVPAVLRPPAPPITTRPQWPPGSTTETTTIIRGPDGRILSKRTVIAKINDKRAGPDINVPARRVGMPPPPGMQYRGHSSRLTNWDFAQMEQMASEVGKKKEKQGEEDVPPGQRDNQADVPPCRWKFPVAQLSGPQLHEAPSKQLLSPSGAKREIARRRRKSISPRRLFLGAEEPIKDLPDSNNRSSWFTQRKVSSFGKDQLKAFGKRPAGSMANDKIEAQETEEEEEGQDDVVKERVKEIVALKMAKHNEYIRQQEANAQKLIFNMPAAYDYMHSEKFKKMVEPPEGSTKFRKLLNSPGSFEKIPEFSDSLLHSNPNLYDNLERIWEKKQKEQKQKPQYPTASRLTDEKFLKFRERWSYNKPAKPCGPVQITNGIEKATKESTINKVLTGTVRELDCTWKSIKSKIPEVIECHLCFHTMKLCMRKTSYRGEVREYPAYRCTQKGCQTFCSVRKVLSESLNQQRKTQESNLVEPKQEVYDPSSDNALQIALRILAECERASYGVEQEDDMNPGAPIGMMSSGEDVVIPMEPQMVGREKRIRRSKFADLSRDFVCETSAAEIARKDQEEGEEEEEEEEGYGEEEEEEDDDPMEDPMEDEQRYYDNTQYEEIDYDDL</sequence>
<organism evidence="2 3">
    <name type="scientific">Caenorhabditis nigoni</name>
    <dbReference type="NCBI Taxonomy" id="1611254"/>
    <lineage>
        <taxon>Eukaryota</taxon>
        <taxon>Metazoa</taxon>
        <taxon>Ecdysozoa</taxon>
        <taxon>Nematoda</taxon>
        <taxon>Chromadorea</taxon>
        <taxon>Rhabditida</taxon>
        <taxon>Rhabditina</taxon>
        <taxon>Rhabditomorpha</taxon>
        <taxon>Rhabditoidea</taxon>
        <taxon>Rhabditidae</taxon>
        <taxon>Peloderinae</taxon>
        <taxon>Caenorhabditis</taxon>
    </lineage>
</organism>
<feature type="compositionally biased region" description="Low complexity" evidence="1">
    <location>
        <begin position="238"/>
        <end position="251"/>
    </location>
</feature>
<feature type="compositionally biased region" description="Basic and acidic residues" evidence="1">
    <location>
        <begin position="277"/>
        <end position="300"/>
    </location>
</feature>
<keyword evidence="3" id="KW-1185">Reference proteome</keyword>
<feature type="compositionally biased region" description="Basic and acidic residues" evidence="1">
    <location>
        <begin position="128"/>
        <end position="138"/>
    </location>
</feature>
<accession>A0A2G5VM68</accession>
<name>A0A2G5VM68_9PELO</name>